<dbReference type="Pfam" id="PF01420">
    <property type="entry name" value="Methylase_S"/>
    <property type="match status" value="2"/>
</dbReference>
<dbReference type="PANTHER" id="PTHR30408">
    <property type="entry name" value="TYPE-1 RESTRICTION ENZYME ECOKI SPECIFICITY PROTEIN"/>
    <property type="match status" value="1"/>
</dbReference>
<dbReference type="SUPFAM" id="SSF116734">
    <property type="entry name" value="DNA methylase specificity domain"/>
    <property type="match status" value="2"/>
</dbReference>
<accession>A0A2D0NH47</accession>
<proteinExistence type="inferred from homology"/>
<dbReference type="GO" id="GO:0003677">
    <property type="term" value="F:DNA binding"/>
    <property type="evidence" value="ECO:0007669"/>
    <property type="project" value="UniProtKB-KW"/>
</dbReference>
<dbReference type="InterPro" id="IPR000055">
    <property type="entry name" value="Restrct_endonuc_typeI_TRD"/>
</dbReference>
<dbReference type="InterPro" id="IPR044946">
    <property type="entry name" value="Restrct_endonuc_typeI_TRD_sf"/>
</dbReference>
<dbReference type="InterPro" id="IPR052021">
    <property type="entry name" value="Type-I_RS_S_subunit"/>
</dbReference>
<organism evidence="5 6">
    <name type="scientific">Flavilitoribacter nigricans (strain ATCC 23147 / DSM 23189 / NBRC 102662 / NCIMB 1420 / SS-2)</name>
    <name type="common">Lewinella nigricans</name>
    <dbReference type="NCBI Taxonomy" id="1122177"/>
    <lineage>
        <taxon>Bacteria</taxon>
        <taxon>Pseudomonadati</taxon>
        <taxon>Bacteroidota</taxon>
        <taxon>Saprospiria</taxon>
        <taxon>Saprospirales</taxon>
        <taxon>Lewinellaceae</taxon>
        <taxon>Flavilitoribacter</taxon>
    </lineage>
</organism>
<keyword evidence="2" id="KW-0680">Restriction system</keyword>
<dbReference type="Gene3D" id="3.90.220.20">
    <property type="entry name" value="DNA methylase specificity domains"/>
    <property type="match status" value="2"/>
</dbReference>
<dbReference type="CDD" id="cd17246">
    <property type="entry name" value="RMtype1_S_SonII-TRD2-CR2_like"/>
    <property type="match status" value="1"/>
</dbReference>
<evidence type="ECO:0000313" key="6">
    <source>
        <dbReference type="Proteomes" id="UP000223913"/>
    </source>
</evidence>
<evidence type="ECO:0000256" key="2">
    <source>
        <dbReference type="ARBA" id="ARBA00022747"/>
    </source>
</evidence>
<evidence type="ECO:0000259" key="4">
    <source>
        <dbReference type="Pfam" id="PF01420"/>
    </source>
</evidence>
<sequence>MMLDMVKTKNKMVPVLRFPGFQGEWKVVRLKDISSLITKGTTPKYFSKSGVNYVKIESLEGININIQKCLFIDEKVHFKDLKRSILEKNDVLFAIAGATIGKLGIVTKEILPANTNQALAIIRLRNPQILNFTLQILQSRVMNKYIYQSISVGAQPNLNLQQIGDFKFFLPTLPEQQKIAHFLTAIDTKIQQLTQKKALLEAYKKGVMQQIFKQEIRFRDEGGKAFPDWEERKFGEVFNFLSTNSFSRSLLNYEEGQVKNIHYGDIHTKFKSNLDLNKEQVPYVNADVDLSKISQKNFCQEGDLIIADASEDYNDIGKAIEVRNLNGERLIAGLHTHLVRDKGKQTVPGFKGYLLQSHFVRLQIMKLATGISVLGISKTNLSKVNLILPCLREQQKIVKFLTSLDEKTDRVFISLEDLQTFKKGLLQKMFV</sequence>
<keyword evidence="3" id="KW-0238">DNA-binding</keyword>
<evidence type="ECO:0000256" key="3">
    <source>
        <dbReference type="ARBA" id="ARBA00023125"/>
    </source>
</evidence>
<name>A0A2D0NH47_FLAN2</name>
<comment type="similarity">
    <text evidence="1">Belongs to the type-I restriction system S methylase family.</text>
</comment>
<dbReference type="AlphaFoldDB" id="A0A2D0NH47"/>
<dbReference type="GO" id="GO:0009307">
    <property type="term" value="P:DNA restriction-modification system"/>
    <property type="evidence" value="ECO:0007669"/>
    <property type="project" value="UniProtKB-KW"/>
</dbReference>
<gene>
    <name evidence="5" type="ORF">CRP01_04650</name>
</gene>
<protein>
    <recommendedName>
        <fullName evidence="4">Type I restriction modification DNA specificity domain-containing protein</fullName>
    </recommendedName>
</protein>
<evidence type="ECO:0000256" key="1">
    <source>
        <dbReference type="ARBA" id="ARBA00010923"/>
    </source>
</evidence>
<dbReference type="PANTHER" id="PTHR30408:SF12">
    <property type="entry name" value="TYPE I RESTRICTION ENZYME MJAVIII SPECIFICITY SUBUNIT"/>
    <property type="match status" value="1"/>
</dbReference>
<dbReference type="Proteomes" id="UP000223913">
    <property type="component" value="Unassembled WGS sequence"/>
</dbReference>
<feature type="domain" description="Type I restriction modification DNA specificity" evidence="4">
    <location>
        <begin position="228"/>
        <end position="408"/>
    </location>
</feature>
<evidence type="ECO:0000313" key="5">
    <source>
        <dbReference type="EMBL" id="PHN07815.1"/>
    </source>
</evidence>
<comment type="caution">
    <text evidence="5">The sequence shown here is derived from an EMBL/GenBank/DDBJ whole genome shotgun (WGS) entry which is preliminary data.</text>
</comment>
<feature type="domain" description="Type I restriction modification DNA specificity" evidence="4">
    <location>
        <begin position="24"/>
        <end position="201"/>
    </location>
</feature>
<dbReference type="Gene3D" id="1.10.287.1120">
    <property type="entry name" value="Bipartite methylase S protein"/>
    <property type="match status" value="1"/>
</dbReference>
<reference evidence="5 6" key="1">
    <citation type="submission" date="2017-10" db="EMBL/GenBank/DDBJ databases">
        <title>The draft genome sequence of Lewinella nigricans NBRC 102662.</title>
        <authorList>
            <person name="Wang K."/>
        </authorList>
    </citation>
    <scope>NUCLEOTIDE SEQUENCE [LARGE SCALE GENOMIC DNA]</scope>
    <source>
        <strain evidence="5 6">NBRC 102662</strain>
    </source>
</reference>
<keyword evidence="6" id="KW-1185">Reference proteome</keyword>
<dbReference type="EMBL" id="PDUD01000005">
    <property type="protein sequence ID" value="PHN07815.1"/>
    <property type="molecule type" value="Genomic_DNA"/>
</dbReference>